<reference evidence="3" key="1">
    <citation type="submission" date="2021-02" db="EMBL/GenBank/DDBJ databases">
        <authorList>
            <person name="Nowell W R."/>
        </authorList>
    </citation>
    <scope>NUCLEOTIDE SEQUENCE</scope>
</reference>
<keyword evidence="4" id="KW-1185">Reference proteome</keyword>
<dbReference type="Proteomes" id="UP000663870">
    <property type="component" value="Unassembled WGS sequence"/>
</dbReference>
<evidence type="ECO:0000313" key="4">
    <source>
        <dbReference type="Proteomes" id="UP000663870"/>
    </source>
</evidence>
<dbReference type="EMBL" id="CAJNOL010005762">
    <property type="protein sequence ID" value="CAF1609395.1"/>
    <property type="molecule type" value="Genomic_DNA"/>
</dbReference>
<dbReference type="Pfam" id="PF00646">
    <property type="entry name" value="F-box"/>
    <property type="match status" value="1"/>
</dbReference>
<sequence>MATIKKSYLETLPAEVLHRIYDELDAETILFSIRCVSKRLYSITNNYNRYRLDFHYMSISNIRVMARIIDPKNVISLTLSDEEESYGEISLFLSHFHLDQFIRLRSLTLINLRDRDADLFENYINKCCLTTVSISFDYPYPKNIKQLLTSIVSLNGLRKLELACEDRILDDLQWPIQCRVENLTISGRCKWNIIYFILNHSPYLRTLVLKLFDIGESDENIVTQSDVKQFNNLVSLSLYIRSRIKISDIYSILTFLPNLTHLRLSGWIAEDNLSSCNGHQWANLIQTKLPLLKQFEFHFSHQARANQDCTIMESLIESFRTPFWLENNSWIVKYDYECDEDILNGRQIVISFSRDHADLAYGSRVYTIPVFQNDFDYSNRQIRVINSILNTIDKNEPIVVNSYKLTIDVNRMMTENIQEK</sequence>
<dbReference type="InterPro" id="IPR001810">
    <property type="entry name" value="F-box_dom"/>
</dbReference>
<evidence type="ECO:0000313" key="3">
    <source>
        <dbReference type="EMBL" id="CAF1609395.1"/>
    </source>
</evidence>
<dbReference type="Gene3D" id="3.80.10.10">
    <property type="entry name" value="Ribonuclease Inhibitor"/>
    <property type="match status" value="1"/>
</dbReference>
<gene>
    <name evidence="3" type="ORF">JXQ802_LOCUS49231</name>
    <name evidence="2" type="ORF">PYM288_LOCUS33157</name>
</gene>
<comment type="caution">
    <text evidence="3">The sequence shown here is derived from an EMBL/GenBank/DDBJ whole genome shotgun (WGS) entry which is preliminary data.</text>
</comment>
<evidence type="ECO:0000259" key="1">
    <source>
        <dbReference type="PROSITE" id="PS50181"/>
    </source>
</evidence>
<dbReference type="SUPFAM" id="SSF52047">
    <property type="entry name" value="RNI-like"/>
    <property type="match status" value="1"/>
</dbReference>
<accession>A0A816BBV4</accession>
<organism evidence="3 4">
    <name type="scientific">Rotaria sordida</name>
    <dbReference type="NCBI Taxonomy" id="392033"/>
    <lineage>
        <taxon>Eukaryota</taxon>
        <taxon>Metazoa</taxon>
        <taxon>Spiralia</taxon>
        <taxon>Gnathifera</taxon>
        <taxon>Rotifera</taxon>
        <taxon>Eurotatoria</taxon>
        <taxon>Bdelloidea</taxon>
        <taxon>Philodinida</taxon>
        <taxon>Philodinidae</taxon>
        <taxon>Rotaria</taxon>
    </lineage>
</organism>
<dbReference type="AlphaFoldDB" id="A0A816BBV4"/>
<proteinExistence type="predicted"/>
<dbReference type="InterPro" id="IPR032675">
    <property type="entry name" value="LRR_dom_sf"/>
</dbReference>
<dbReference type="SUPFAM" id="SSF81383">
    <property type="entry name" value="F-box domain"/>
    <property type="match status" value="1"/>
</dbReference>
<feature type="domain" description="F-box" evidence="1">
    <location>
        <begin position="6"/>
        <end position="59"/>
    </location>
</feature>
<evidence type="ECO:0000313" key="2">
    <source>
        <dbReference type="EMBL" id="CAF1366845.1"/>
    </source>
</evidence>
<dbReference type="InterPro" id="IPR036047">
    <property type="entry name" value="F-box-like_dom_sf"/>
</dbReference>
<protein>
    <recommendedName>
        <fullName evidence="1">F-box domain-containing protein</fullName>
    </recommendedName>
</protein>
<name>A0A816BBV4_9BILA</name>
<dbReference type="Proteomes" id="UP000663854">
    <property type="component" value="Unassembled WGS sequence"/>
</dbReference>
<feature type="non-terminal residue" evidence="3">
    <location>
        <position position="420"/>
    </location>
</feature>
<dbReference type="EMBL" id="CAJNOH010004347">
    <property type="protein sequence ID" value="CAF1366845.1"/>
    <property type="molecule type" value="Genomic_DNA"/>
</dbReference>
<dbReference type="PROSITE" id="PS50181">
    <property type="entry name" value="FBOX"/>
    <property type="match status" value="1"/>
</dbReference>